<reference evidence="1 2" key="1">
    <citation type="submission" date="2016-10" db="EMBL/GenBank/DDBJ databases">
        <authorList>
            <person name="Varghese N."/>
            <person name="Submissions S."/>
        </authorList>
    </citation>
    <scope>NUCLEOTIDE SEQUENCE [LARGE SCALE GENOMIC DNA]</scope>
    <source>
        <strain evidence="1 2">DSM 25353</strain>
    </source>
</reference>
<dbReference type="GO" id="GO:0070573">
    <property type="term" value="F:metallodipeptidase activity"/>
    <property type="evidence" value="ECO:0007669"/>
    <property type="project" value="InterPro"/>
</dbReference>
<dbReference type="GO" id="GO:0006508">
    <property type="term" value="P:proteolysis"/>
    <property type="evidence" value="ECO:0007669"/>
    <property type="project" value="InterPro"/>
</dbReference>
<protein>
    <submittedName>
        <fullName evidence="1">Membrane dipeptidase</fullName>
    </submittedName>
</protein>
<dbReference type="Gene3D" id="3.20.20.140">
    <property type="entry name" value="Metal-dependent hydrolases"/>
    <property type="match status" value="1"/>
</dbReference>
<dbReference type="Proteomes" id="UP000198711">
    <property type="component" value="Unassembled WGS sequence"/>
</dbReference>
<comment type="caution">
    <text evidence="1">The sequence shown here is derived from an EMBL/GenBank/DDBJ whole genome shotgun (WGS) entry which is preliminary data.</text>
</comment>
<dbReference type="EMBL" id="FNNO01000008">
    <property type="protein sequence ID" value="SDX03307.1"/>
    <property type="molecule type" value="Genomic_DNA"/>
</dbReference>
<gene>
    <name evidence="1" type="ORF">SAMN05444410_10891</name>
</gene>
<accession>A0A8X8IFX0</accession>
<evidence type="ECO:0000313" key="2">
    <source>
        <dbReference type="Proteomes" id="UP000198711"/>
    </source>
</evidence>
<keyword evidence="2" id="KW-1185">Reference proteome</keyword>
<dbReference type="PROSITE" id="PS51365">
    <property type="entry name" value="RENAL_DIPEPTIDASE_2"/>
    <property type="match status" value="1"/>
</dbReference>
<sequence length="362" mass="40225">MSDKKIRLIIDAHLDLSMNALEWNRNLRLPVAAINQREKGMTDKPDRAKATVSLPALREGNIGLVVATQIARYVAENNPLPGWHSPEQAWAQTQGQLAWYKTMEDAGEMVMIKNKTALDAHVALWLNDEPNDQKPIGYILSLEGADSIVTPAYLEKAYSMGLRAIGPAHYGPGRYANGTDATGKLSAAGKELLKEMDRLQMILDATHLCDDAFWDALSIYKGPVWASHNNCRALVNHNRQFSDEMIKALVERKAIIGAALDAWMMVPGWVRGQSTPEGMNCNMAKMIDHIDHICQIAGNTAHVAIGTDLDGAFGKEQCPYDLETIADLQKIPALLLQKGYNQTDIDNIMHNNWLQFLRNAWS</sequence>
<dbReference type="PANTHER" id="PTHR10443:SF12">
    <property type="entry name" value="DIPEPTIDASE"/>
    <property type="match status" value="1"/>
</dbReference>
<dbReference type="InterPro" id="IPR008257">
    <property type="entry name" value="Pept_M19"/>
</dbReference>
<dbReference type="InterPro" id="IPR032466">
    <property type="entry name" value="Metal_Hydrolase"/>
</dbReference>
<dbReference type="RefSeq" id="WP_092723923.1">
    <property type="nucleotide sequence ID" value="NZ_FNNO01000008.1"/>
</dbReference>
<proteinExistence type="predicted"/>
<name>A0A8X8IFX0_9BACT</name>
<organism evidence="1 2">
    <name type="scientific">Hydrobacter penzbergensis</name>
    <dbReference type="NCBI Taxonomy" id="1235997"/>
    <lineage>
        <taxon>Bacteria</taxon>
        <taxon>Pseudomonadati</taxon>
        <taxon>Bacteroidota</taxon>
        <taxon>Chitinophagia</taxon>
        <taxon>Chitinophagales</taxon>
        <taxon>Chitinophagaceae</taxon>
        <taxon>Hydrobacter</taxon>
    </lineage>
</organism>
<dbReference type="AlphaFoldDB" id="A0A8X8IFX0"/>
<dbReference type="SUPFAM" id="SSF51556">
    <property type="entry name" value="Metallo-dependent hydrolases"/>
    <property type="match status" value="1"/>
</dbReference>
<evidence type="ECO:0000313" key="1">
    <source>
        <dbReference type="EMBL" id="SDX03307.1"/>
    </source>
</evidence>
<dbReference type="Pfam" id="PF01244">
    <property type="entry name" value="Peptidase_M19"/>
    <property type="match status" value="1"/>
</dbReference>
<dbReference type="PANTHER" id="PTHR10443">
    <property type="entry name" value="MICROSOMAL DIPEPTIDASE"/>
    <property type="match status" value="1"/>
</dbReference>